<dbReference type="AlphaFoldDB" id="A0A382U9L2"/>
<protein>
    <submittedName>
        <fullName evidence="1">Uncharacterized protein</fullName>
    </submittedName>
</protein>
<name>A0A382U9L2_9ZZZZ</name>
<dbReference type="EMBL" id="UINC01142415">
    <property type="protein sequence ID" value="SVD30732.1"/>
    <property type="molecule type" value="Genomic_DNA"/>
</dbReference>
<organism evidence="1">
    <name type="scientific">marine metagenome</name>
    <dbReference type="NCBI Taxonomy" id="408172"/>
    <lineage>
        <taxon>unclassified sequences</taxon>
        <taxon>metagenomes</taxon>
        <taxon>ecological metagenomes</taxon>
    </lineage>
</organism>
<feature type="non-terminal residue" evidence="1">
    <location>
        <position position="34"/>
    </location>
</feature>
<evidence type="ECO:0000313" key="1">
    <source>
        <dbReference type="EMBL" id="SVD30732.1"/>
    </source>
</evidence>
<gene>
    <name evidence="1" type="ORF">METZ01_LOCUS383586</name>
</gene>
<reference evidence="1" key="1">
    <citation type="submission" date="2018-05" db="EMBL/GenBank/DDBJ databases">
        <authorList>
            <person name="Lanie J.A."/>
            <person name="Ng W.-L."/>
            <person name="Kazmierczak K.M."/>
            <person name="Andrzejewski T.M."/>
            <person name="Davidsen T.M."/>
            <person name="Wayne K.J."/>
            <person name="Tettelin H."/>
            <person name="Glass J.I."/>
            <person name="Rusch D."/>
            <person name="Podicherti R."/>
            <person name="Tsui H.-C.T."/>
            <person name="Winkler M.E."/>
        </authorList>
    </citation>
    <scope>NUCLEOTIDE SEQUENCE</scope>
</reference>
<accession>A0A382U9L2</accession>
<sequence length="34" mass="3908">MSTGMTIRLFFWISFGMSMKKHISSVVLGWISID</sequence>
<proteinExistence type="predicted"/>